<dbReference type="InterPro" id="IPR052556">
    <property type="entry name" value="PolySynth_Transporter"/>
</dbReference>
<evidence type="ECO:0000256" key="5">
    <source>
        <dbReference type="SAM" id="Phobius"/>
    </source>
</evidence>
<feature type="transmembrane region" description="Helical" evidence="5">
    <location>
        <begin position="407"/>
        <end position="428"/>
    </location>
</feature>
<comment type="caution">
    <text evidence="6">The sequence shown here is derived from an EMBL/GenBank/DDBJ whole genome shotgun (WGS) entry which is preliminary data.</text>
</comment>
<dbReference type="AlphaFoldDB" id="A0A5C4S1U5"/>
<feature type="transmembrane region" description="Helical" evidence="5">
    <location>
        <begin position="135"/>
        <end position="158"/>
    </location>
</feature>
<dbReference type="Pfam" id="PF01943">
    <property type="entry name" value="Polysacc_synt"/>
    <property type="match status" value="1"/>
</dbReference>
<feature type="transmembrane region" description="Helical" evidence="5">
    <location>
        <begin position="66"/>
        <end position="90"/>
    </location>
</feature>
<comment type="subcellular location">
    <subcellularLocation>
        <location evidence="1">Membrane</location>
        <topology evidence="1">Multi-pass membrane protein</topology>
    </subcellularLocation>
</comment>
<sequence length="461" mass="51002">MSSSSNPFWLRYTPQFIRQRLEGRASLHSILHNIGWLFVDKILRMGVGLLIGVWVARYLGPEQFGLLNFAGAFTGLFGAIAGLGLQGIVVRDIVRHPENARVTLGTAGVLQLAGGLLSFLLIFGTITYLRPDDALARSIVAILGSMMLLKAGEIALYWFEAKVQSKYTVVVQNSVFVLFAAVKVVLILQQAPLIMFAWAMLAEAFVAAIVLIVVMGIYGPAVSQLRFSLDRAKTLLHDSWPLILSAIAITIYMKIDQIMLAQMIDDAAVGVYSVAVRMSEVWYFIPIAIVASVFPAILEAKKRNETLYYTRLQQLYDHLTMLGIVVAVVMTIISTQLITLLFGEIYADAGSILQIHIWAGIFVSMGLTRGKWMLAENLQYMGYWYVGIGMVVNVVGNYVMIPTYGGLGAAWSTLVSQAVVAVIAPAFYQKTRLSSIMLVRSLSPLQWYLRLRGMVEMGKKR</sequence>
<dbReference type="CDD" id="cd13128">
    <property type="entry name" value="MATE_Wzx_like"/>
    <property type="match status" value="1"/>
</dbReference>
<feature type="transmembrane region" description="Helical" evidence="5">
    <location>
        <begin position="42"/>
        <end position="60"/>
    </location>
</feature>
<protein>
    <submittedName>
        <fullName evidence="6">Flippase</fullName>
    </submittedName>
</protein>
<dbReference type="EMBL" id="VDCI01000002">
    <property type="protein sequence ID" value="TNJ37430.1"/>
    <property type="molecule type" value="Genomic_DNA"/>
</dbReference>
<evidence type="ECO:0000256" key="4">
    <source>
        <dbReference type="ARBA" id="ARBA00023136"/>
    </source>
</evidence>
<keyword evidence="2 5" id="KW-0812">Transmembrane</keyword>
<keyword evidence="4 5" id="KW-0472">Membrane</keyword>
<feature type="transmembrane region" description="Helical" evidence="5">
    <location>
        <begin position="319"/>
        <end position="343"/>
    </location>
</feature>
<feature type="transmembrane region" description="Helical" evidence="5">
    <location>
        <begin position="380"/>
        <end position="401"/>
    </location>
</feature>
<feature type="transmembrane region" description="Helical" evidence="5">
    <location>
        <begin position="349"/>
        <end position="368"/>
    </location>
</feature>
<dbReference type="PANTHER" id="PTHR43424">
    <property type="entry name" value="LOCUS PUTATIVE PROTEIN 1-RELATED"/>
    <property type="match status" value="1"/>
</dbReference>
<gene>
    <name evidence="6" type="ORF">FGF68_04280</name>
</gene>
<dbReference type="PANTHER" id="PTHR43424:SF1">
    <property type="entry name" value="LOCUS PUTATIVE PROTEIN 1-RELATED"/>
    <property type="match status" value="1"/>
</dbReference>
<feature type="transmembrane region" description="Helical" evidence="5">
    <location>
        <begin position="170"/>
        <end position="189"/>
    </location>
</feature>
<name>A0A5C4S1U5_PROVB</name>
<proteinExistence type="predicted"/>
<evidence type="ECO:0000313" key="6">
    <source>
        <dbReference type="EMBL" id="TNJ37430.1"/>
    </source>
</evidence>
<dbReference type="GO" id="GO:0016020">
    <property type="term" value="C:membrane"/>
    <property type="evidence" value="ECO:0007669"/>
    <property type="project" value="UniProtKB-SubCell"/>
</dbReference>
<dbReference type="RefSeq" id="WP_139626351.1">
    <property type="nucleotide sequence ID" value="NZ_VDCI01000002.1"/>
</dbReference>
<reference evidence="6 7" key="1">
    <citation type="submission" date="2019-05" db="EMBL/GenBank/DDBJ databases">
        <title>Draft Whole-Genome sequence of the green sulfur bacterium Prosthecochloris vibrioformis DSM 260.</title>
        <authorList>
            <person name="Meyer T.E."/>
            <person name="Kyndt J.A."/>
        </authorList>
    </citation>
    <scope>NUCLEOTIDE SEQUENCE [LARGE SCALE GENOMIC DNA]</scope>
    <source>
        <strain evidence="6 7">DSM 260</strain>
    </source>
</reference>
<feature type="transmembrane region" description="Helical" evidence="5">
    <location>
        <begin position="195"/>
        <end position="219"/>
    </location>
</feature>
<dbReference type="InterPro" id="IPR002797">
    <property type="entry name" value="Polysacc_synth"/>
</dbReference>
<organism evidence="6 7">
    <name type="scientific">Prosthecochloris vibrioformis</name>
    <name type="common">Chlorobium vibrioforme</name>
    <dbReference type="NCBI Taxonomy" id="1098"/>
    <lineage>
        <taxon>Bacteria</taxon>
        <taxon>Pseudomonadati</taxon>
        <taxon>Chlorobiota</taxon>
        <taxon>Chlorobiia</taxon>
        <taxon>Chlorobiales</taxon>
        <taxon>Chlorobiaceae</taxon>
        <taxon>Prosthecochloris</taxon>
    </lineage>
</organism>
<feature type="transmembrane region" description="Helical" evidence="5">
    <location>
        <begin position="240"/>
        <end position="261"/>
    </location>
</feature>
<evidence type="ECO:0000256" key="2">
    <source>
        <dbReference type="ARBA" id="ARBA00022692"/>
    </source>
</evidence>
<keyword evidence="3 5" id="KW-1133">Transmembrane helix</keyword>
<evidence type="ECO:0000256" key="3">
    <source>
        <dbReference type="ARBA" id="ARBA00022989"/>
    </source>
</evidence>
<evidence type="ECO:0000256" key="1">
    <source>
        <dbReference type="ARBA" id="ARBA00004141"/>
    </source>
</evidence>
<evidence type="ECO:0000313" key="7">
    <source>
        <dbReference type="Proteomes" id="UP000309544"/>
    </source>
</evidence>
<keyword evidence="7" id="KW-1185">Reference proteome</keyword>
<accession>A0A5C4S1U5</accession>
<dbReference type="Proteomes" id="UP000309544">
    <property type="component" value="Unassembled WGS sequence"/>
</dbReference>
<feature type="transmembrane region" description="Helical" evidence="5">
    <location>
        <begin position="102"/>
        <end position="129"/>
    </location>
</feature>
<feature type="transmembrane region" description="Helical" evidence="5">
    <location>
        <begin position="281"/>
        <end position="298"/>
    </location>
</feature>